<evidence type="ECO:0000256" key="4">
    <source>
        <dbReference type="ARBA" id="ARBA00022759"/>
    </source>
</evidence>
<dbReference type="Pfam" id="PF13975">
    <property type="entry name" value="gag-asp_proteas"/>
    <property type="match status" value="1"/>
</dbReference>
<dbReference type="CDD" id="cd01647">
    <property type="entry name" value="RT_LTR"/>
    <property type="match status" value="1"/>
</dbReference>
<evidence type="ECO:0000256" key="1">
    <source>
        <dbReference type="ARBA" id="ARBA00022679"/>
    </source>
</evidence>
<dbReference type="Pfam" id="PF17919">
    <property type="entry name" value="RT_RNaseH_2"/>
    <property type="match status" value="1"/>
</dbReference>
<dbReference type="InterPro" id="IPR001584">
    <property type="entry name" value="Integrase_cat-core"/>
</dbReference>
<dbReference type="PANTHER" id="PTHR37984">
    <property type="entry name" value="PROTEIN CBG26694"/>
    <property type="match status" value="1"/>
</dbReference>
<dbReference type="SUPFAM" id="SSF56672">
    <property type="entry name" value="DNA/RNA polymerases"/>
    <property type="match status" value="1"/>
</dbReference>
<dbReference type="InterPro" id="IPR036397">
    <property type="entry name" value="RNaseH_sf"/>
</dbReference>
<dbReference type="Pfam" id="PF00078">
    <property type="entry name" value="RVT_1"/>
    <property type="match status" value="1"/>
</dbReference>
<feature type="domain" description="Reverse transcriptase" evidence="7">
    <location>
        <begin position="297"/>
        <end position="476"/>
    </location>
</feature>
<dbReference type="Gene3D" id="3.30.70.270">
    <property type="match status" value="2"/>
</dbReference>
<dbReference type="SUPFAM" id="SSF50630">
    <property type="entry name" value="Acid proteases"/>
    <property type="match status" value="1"/>
</dbReference>
<dbReference type="EMBL" id="JACGWN010000013">
    <property type="protein sequence ID" value="KAL0410838.1"/>
    <property type="molecule type" value="Genomic_DNA"/>
</dbReference>
<keyword evidence="5" id="KW-0511">Multifunctional enzyme</keyword>
<dbReference type="InterPro" id="IPR043502">
    <property type="entry name" value="DNA/RNA_pol_sf"/>
</dbReference>
<comment type="caution">
    <text evidence="9">The sequence shown here is derived from an EMBL/GenBank/DDBJ whole genome shotgun (WGS) entry which is preliminary data.</text>
</comment>
<keyword evidence="1" id="KW-0808">Transferase</keyword>
<evidence type="ECO:0000313" key="9">
    <source>
        <dbReference type="EMBL" id="KAL0410838.1"/>
    </source>
</evidence>
<dbReference type="GO" id="GO:0016779">
    <property type="term" value="F:nucleotidyltransferase activity"/>
    <property type="evidence" value="ECO:0007669"/>
    <property type="project" value="UniProtKB-KW"/>
</dbReference>
<dbReference type="GO" id="GO:0004519">
    <property type="term" value="F:endonuclease activity"/>
    <property type="evidence" value="ECO:0007669"/>
    <property type="project" value="UniProtKB-KW"/>
</dbReference>
<gene>
    <name evidence="9" type="ORF">Slati_3673500</name>
</gene>
<keyword evidence="3" id="KW-0540">Nuclease</keyword>
<name>A0AAW2U2V0_9LAMI</name>
<dbReference type="FunFam" id="3.10.20.370:FF:000001">
    <property type="entry name" value="Retrovirus-related Pol polyprotein from transposon 17.6-like protein"/>
    <property type="match status" value="1"/>
</dbReference>
<evidence type="ECO:0000256" key="2">
    <source>
        <dbReference type="ARBA" id="ARBA00022695"/>
    </source>
</evidence>
<dbReference type="AlphaFoldDB" id="A0AAW2U2V0"/>
<dbReference type="SUPFAM" id="SSF53098">
    <property type="entry name" value="Ribonuclease H-like"/>
    <property type="match status" value="1"/>
</dbReference>
<keyword evidence="4" id="KW-0255">Endonuclease</keyword>
<dbReference type="InterPro" id="IPR050951">
    <property type="entry name" value="Retrovirus_Pol_polyprotein"/>
</dbReference>
<feature type="domain" description="Integrase catalytic" evidence="8">
    <location>
        <begin position="798"/>
        <end position="878"/>
    </location>
</feature>
<keyword evidence="4" id="KW-0378">Hydrolase</keyword>
<dbReference type="InterPro" id="IPR012337">
    <property type="entry name" value="RNaseH-like_sf"/>
</dbReference>
<dbReference type="GO" id="GO:0003676">
    <property type="term" value="F:nucleic acid binding"/>
    <property type="evidence" value="ECO:0007669"/>
    <property type="project" value="InterPro"/>
</dbReference>
<dbReference type="InterPro" id="IPR043128">
    <property type="entry name" value="Rev_trsase/Diguanyl_cyclase"/>
</dbReference>
<evidence type="ECO:0000256" key="3">
    <source>
        <dbReference type="ARBA" id="ARBA00022722"/>
    </source>
</evidence>
<proteinExistence type="predicted"/>
<sequence>MNALATFTDKASPAKPLEPQASASGVNDPGRTRTTWVAAKKTVHPRVGKTAPALTGSQPEDEGKPRNPQKNGLMFVDVKIHGKPIRTMIDTGATHNYLASAEVERLGLILEKGVGRVKAINSAAQPIAGVAKSVLIKVGAYEGKTNLSVVVMDDFKLILGLDFLRDTRTTVLPHVDSLMMMGTKSYVIPTLAGQTGERNLSAMQFEKGCKRSEPSYLCNLYFDEIEKASGPIPGVIKKLLKEFEDVMPDELPRKLPLKRAVDHEIELVPGTKPPARAPYRMSQPELVELRKQLKDMLEGGIIKPAKSPYGAPVLFQKKADGSLRMCCDYRALNKITVKNKYLIPLVADCFDRLSQANYFTKIDLRSGYWQVWIKEGDEAKTTVVTRYGAFEFLVMPFGLTNAPATFSTMMNQVLHGFLDEFVVVYLDDIVIYSRTLAEHVEHLRQVLARLREYELYAKVSKCSFAQETISFLGHIMERGRIRMDPKKVQAIEEWKPPSDVHDLRSFLGLKNYYRCFVKSYSEIARPMTDLLKKTETWNWTPQCQESFDRLKRAMVTDPMLALPDMSKPFVVETDASDFALGGVLMQDGHPVAFESRKLKDVERRYSVHEKELLAVVYCLRLWRHYLLGSRFVVKTDNTAVSHFMTQPKLTSRQARWPKLLSEFYFVLEYRAGSSNHVADALSHRADLASLGSVAALSSSVVATSFRDRVRELLPKDSAVQGLVHLVEQGKARQFWLEDGLLMTKENCLYVPKGGDLRKSLISECHDTLWAGHQGEECTYALDKVDHQKKADLLQPLPIPTRPWESVSMDYISGLPKVGDLGLIIVVVDRLSKYATFIAAPKHVTVEGTAHLFFKHIVKYWGLPKDIVSDWDSRFTVVF</sequence>
<dbReference type="InterPro" id="IPR021109">
    <property type="entry name" value="Peptidase_aspartic_dom_sf"/>
</dbReference>
<dbReference type="PANTHER" id="PTHR37984:SF5">
    <property type="entry name" value="PROTEIN NYNRIN-LIKE"/>
    <property type="match status" value="1"/>
</dbReference>
<organism evidence="9">
    <name type="scientific">Sesamum latifolium</name>
    <dbReference type="NCBI Taxonomy" id="2727402"/>
    <lineage>
        <taxon>Eukaryota</taxon>
        <taxon>Viridiplantae</taxon>
        <taxon>Streptophyta</taxon>
        <taxon>Embryophyta</taxon>
        <taxon>Tracheophyta</taxon>
        <taxon>Spermatophyta</taxon>
        <taxon>Magnoliopsida</taxon>
        <taxon>eudicotyledons</taxon>
        <taxon>Gunneridae</taxon>
        <taxon>Pentapetalae</taxon>
        <taxon>asterids</taxon>
        <taxon>lamiids</taxon>
        <taxon>Lamiales</taxon>
        <taxon>Pedaliaceae</taxon>
        <taxon>Sesamum</taxon>
    </lineage>
</organism>
<evidence type="ECO:0000256" key="5">
    <source>
        <dbReference type="ARBA" id="ARBA00023268"/>
    </source>
</evidence>
<dbReference type="InterPro" id="IPR041577">
    <property type="entry name" value="RT_RNaseH_2"/>
</dbReference>
<dbReference type="Gene3D" id="3.30.420.10">
    <property type="entry name" value="Ribonuclease H-like superfamily/Ribonuclease H"/>
    <property type="match status" value="1"/>
</dbReference>
<evidence type="ECO:0000259" key="7">
    <source>
        <dbReference type="PROSITE" id="PS50878"/>
    </source>
</evidence>
<evidence type="ECO:0000256" key="6">
    <source>
        <dbReference type="SAM" id="MobiDB-lite"/>
    </source>
</evidence>
<dbReference type="FunFam" id="3.30.70.270:FF:000020">
    <property type="entry name" value="Transposon Tf2-6 polyprotein-like Protein"/>
    <property type="match status" value="1"/>
</dbReference>
<accession>A0AAW2U2V0</accession>
<dbReference type="CDD" id="cd09274">
    <property type="entry name" value="RNase_HI_RT_Ty3"/>
    <property type="match status" value="1"/>
</dbReference>
<dbReference type="PROSITE" id="PS50878">
    <property type="entry name" value="RT_POL"/>
    <property type="match status" value="1"/>
</dbReference>
<dbReference type="Gene3D" id="2.40.70.10">
    <property type="entry name" value="Acid Proteases"/>
    <property type="match status" value="1"/>
</dbReference>
<protein>
    <submittedName>
        <fullName evidence="9">Transposon Tf2-12 polyprotein</fullName>
    </submittedName>
</protein>
<feature type="region of interest" description="Disordered" evidence="6">
    <location>
        <begin position="1"/>
        <end position="71"/>
    </location>
</feature>
<reference evidence="9" key="1">
    <citation type="submission" date="2020-06" db="EMBL/GenBank/DDBJ databases">
        <authorList>
            <person name="Li T."/>
            <person name="Hu X."/>
            <person name="Zhang T."/>
            <person name="Song X."/>
            <person name="Zhang H."/>
            <person name="Dai N."/>
            <person name="Sheng W."/>
            <person name="Hou X."/>
            <person name="Wei L."/>
        </authorList>
    </citation>
    <scope>NUCLEOTIDE SEQUENCE</scope>
    <source>
        <strain evidence="9">KEN1</strain>
        <tissue evidence="9">Leaf</tissue>
    </source>
</reference>
<evidence type="ECO:0000259" key="8">
    <source>
        <dbReference type="PROSITE" id="PS50994"/>
    </source>
</evidence>
<dbReference type="Gene3D" id="3.10.10.10">
    <property type="entry name" value="HIV Type 1 Reverse Transcriptase, subunit A, domain 1"/>
    <property type="match status" value="1"/>
</dbReference>
<keyword evidence="2" id="KW-0548">Nucleotidyltransferase</keyword>
<reference evidence="9" key="2">
    <citation type="journal article" date="2024" name="Plant">
        <title>Genomic evolution and insights into agronomic trait innovations of Sesamum species.</title>
        <authorList>
            <person name="Miao H."/>
            <person name="Wang L."/>
            <person name="Qu L."/>
            <person name="Liu H."/>
            <person name="Sun Y."/>
            <person name="Le M."/>
            <person name="Wang Q."/>
            <person name="Wei S."/>
            <person name="Zheng Y."/>
            <person name="Lin W."/>
            <person name="Duan Y."/>
            <person name="Cao H."/>
            <person name="Xiong S."/>
            <person name="Wang X."/>
            <person name="Wei L."/>
            <person name="Li C."/>
            <person name="Ma Q."/>
            <person name="Ju M."/>
            <person name="Zhao R."/>
            <person name="Li G."/>
            <person name="Mu C."/>
            <person name="Tian Q."/>
            <person name="Mei H."/>
            <person name="Zhang T."/>
            <person name="Gao T."/>
            <person name="Zhang H."/>
        </authorList>
    </citation>
    <scope>NUCLEOTIDE SEQUENCE</scope>
    <source>
        <strain evidence="9">KEN1</strain>
    </source>
</reference>
<dbReference type="PROSITE" id="PS50994">
    <property type="entry name" value="INTEGRASE"/>
    <property type="match status" value="1"/>
</dbReference>
<dbReference type="InterPro" id="IPR000477">
    <property type="entry name" value="RT_dom"/>
</dbReference>
<dbReference type="CDD" id="cd00303">
    <property type="entry name" value="retropepsin_like"/>
    <property type="match status" value="1"/>
</dbReference>
<dbReference type="GO" id="GO:0015074">
    <property type="term" value="P:DNA integration"/>
    <property type="evidence" value="ECO:0007669"/>
    <property type="project" value="InterPro"/>
</dbReference>